<protein>
    <submittedName>
        <fullName evidence="1">Uncharacterized protein</fullName>
    </submittedName>
</protein>
<reference evidence="1" key="1">
    <citation type="journal article" date="2023" name="G3 (Bethesda)">
        <title>Whole genome assembly and annotation of the endangered Caribbean coral Acropora cervicornis.</title>
        <authorList>
            <person name="Selwyn J.D."/>
            <person name="Vollmer S.V."/>
        </authorList>
    </citation>
    <scope>NUCLEOTIDE SEQUENCE</scope>
    <source>
        <strain evidence="1">K2</strain>
    </source>
</reference>
<reference evidence="1" key="2">
    <citation type="journal article" date="2023" name="Science">
        <title>Genomic signatures of disease resistance in endangered staghorn corals.</title>
        <authorList>
            <person name="Vollmer S.V."/>
            <person name="Selwyn J.D."/>
            <person name="Despard B.A."/>
            <person name="Roesel C.L."/>
        </authorList>
    </citation>
    <scope>NUCLEOTIDE SEQUENCE</scope>
    <source>
        <strain evidence="1">K2</strain>
    </source>
</reference>
<proteinExistence type="predicted"/>
<dbReference type="Proteomes" id="UP001249851">
    <property type="component" value="Unassembled WGS sequence"/>
</dbReference>
<organism evidence="1 2">
    <name type="scientific">Acropora cervicornis</name>
    <name type="common">Staghorn coral</name>
    <dbReference type="NCBI Taxonomy" id="6130"/>
    <lineage>
        <taxon>Eukaryota</taxon>
        <taxon>Metazoa</taxon>
        <taxon>Cnidaria</taxon>
        <taxon>Anthozoa</taxon>
        <taxon>Hexacorallia</taxon>
        <taxon>Scleractinia</taxon>
        <taxon>Astrocoeniina</taxon>
        <taxon>Acroporidae</taxon>
        <taxon>Acropora</taxon>
    </lineage>
</organism>
<gene>
    <name evidence="1" type="ORF">P5673_013383</name>
</gene>
<name>A0AAD9V743_ACRCE</name>
<sequence>DLKRKRTQNGRRKQRDWWRYTRTLHNQSAPRITDFQTPVPPTPGRMQLAMDSYCEGNVAQSAMNDRTEPFLRCSDLRVISGCHLRRDTDDRKYVYVRSCALGFDR</sequence>
<dbReference type="EMBL" id="JARQWQ010000025">
    <property type="protein sequence ID" value="KAK2563644.1"/>
    <property type="molecule type" value="Genomic_DNA"/>
</dbReference>
<comment type="caution">
    <text evidence="1">The sequence shown here is derived from an EMBL/GenBank/DDBJ whole genome shotgun (WGS) entry which is preliminary data.</text>
</comment>
<keyword evidence="2" id="KW-1185">Reference proteome</keyword>
<evidence type="ECO:0000313" key="2">
    <source>
        <dbReference type="Proteomes" id="UP001249851"/>
    </source>
</evidence>
<accession>A0AAD9V743</accession>
<evidence type="ECO:0000313" key="1">
    <source>
        <dbReference type="EMBL" id="KAK2563644.1"/>
    </source>
</evidence>
<dbReference type="AlphaFoldDB" id="A0AAD9V743"/>
<feature type="non-terminal residue" evidence="1">
    <location>
        <position position="105"/>
    </location>
</feature>